<keyword evidence="6" id="KW-0853">WD repeat</keyword>
<evidence type="ECO:0000256" key="3">
    <source>
        <dbReference type="ARBA" id="ARBA00022490"/>
    </source>
</evidence>
<comment type="caution">
    <text evidence="8">The sequence shown here is derived from an EMBL/GenBank/DDBJ whole genome shotgun (WGS) entry which is preliminary data.</text>
</comment>
<evidence type="ECO:0000256" key="6">
    <source>
        <dbReference type="PROSITE-ProRule" id="PRU00221"/>
    </source>
</evidence>
<feature type="repeat" description="WD" evidence="6">
    <location>
        <begin position="354"/>
        <end position="395"/>
    </location>
</feature>
<keyword evidence="3" id="KW-0963">Cytoplasm</keyword>
<evidence type="ECO:0000256" key="2">
    <source>
        <dbReference type="ARBA" id="ARBA00004496"/>
    </source>
</evidence>
<dbReference type="InterPro" id="IPR036322">
    <property type="entry name" value="WD40_repeat_dom_sf"/>
</dbReference>
<sequence>MKESTGAGSSFNFGAGQTPASSGGSHFPCYGSSSSTSARPPLSGNRGRSHTDPHTALSTSIDTIVDSIGAESHKTRLYELFSLIEREFDALYSENYALRNRLEKQQQTQEVVQKNSRPSLDRGLASIDSAASSMTGTTSLAIDNAQNTSANLSAEQAANYKLYSAKKPPQAVRQKWKGRLVTSLKGSSGGGNILADNSKHRYVQNFKGHSDGVWHVATATTAFCSVVASASADQTARIWSADDGKCLMIYNGHNGSVNSIAIRANQDGPNLTVLTTSGDRSAHIWKANIGMQSMGNPSTGMCSSDAGEYDPAFSDRTNQGVLQDNKANDDVHDVPMGQSVSVHPQIVQQPLIRLTGHTDVVVAGEWLFGGENIITASWDRNANVYDAETGKVINLLSGHDQELTHCSAHPSQKLVATASKGHNDAVTSVVFTPHHHIISGSDENYVKVWDLRNMRSPISAIRLASPANRLSVCDKILAIPQDGRHISIYDLHGIRLSRLPRANGKCHHRMVCCTAWLPENSTNNLISCGFDKQVIGWKVQLQANRA</sequence>
<dbReference type="Proteomes" id="UP001201812">
    <property type="component" value="Unassembled WGS sequence"/>
</dbReference>
<dbReference type="InterPro" id="IPR001680">
    <property type="entry name" value="WD40_rpt"/>
</dbReference>
<keyword evidence="4" id="KW-0539">Nucleus</keyword>
<keyword evidence="9" id="KW-1185">Reference proteome</keyword>
<dbReference type="PROSITE" id="PS50294">
    <property type="entry name" value="WD_REPEATS_REGION"/>
    <property type="match status" value="1"/>
</dbReference>
<reference evidence="8" key="1">
    <citation type="submission" date="2022-01" db="EMBL/GenBank/DDBJ databases">
        <title>Genome Sequence Resource for Two Populations of Ditylenchus destructor, the Migratory Endoparasitic Phytonematode.</title>
        <authorList>
            <person name="Zhang H."/>
            <person name="Lin R."/>
            <person name="Xie B."/>
        </authorList>
    </citation>
    <scope>NUCLEOTIDE SEQUENCE</scope>
    <source>
        <strain evidence="8">BazhouSP</strain>
    </source>
</reference>
<name>A0AAD4N696_9BILA</name>
<evidence type="ECO:0000313" key="8">
    <source>
        <dbReference type="EMBL" id="KAI1717102.1"/>
    </source>
</evidence>
<feature type="repeat" description="WD" evidence="6">
    <location>
        <begin position="419"/>
        <end position="459"/>
    </location>
</feature>
<comment type="subcellular location">
    <subcellularLocation>
        <location evidence="2">Cytoplasm</location>
    </subcellularLocation>
    <subcellularLocation>
        <location evidence="1">Nucleus</location>
    </subcellularLocation>
</comment>
<gene>
    <name evidence="8" type="ORF">DdX_06831</name>
</gene>
<feature type="compositionally biased region" description="Polar residues" evidence="7">
    <location>
        <begin position="1"/>
        <end position="12"/>
    </location>
</feature>
<dbReference type="SUPFAM" id="SSF50978">
    <property type="entry name" value="WD40 repeat-like"/>
    <property type="match status" value="1"/>
</dbReference>
<evidence type="ECO:0000256" key="5">
    <source>
        <dbReference type="ARBA" id="ARBA00040954"/>
    </source>
</evidence>
<dbReference type="PROSITE" id="PS50082">
    <property type="entry name" value="WD_REPEATS_2"/>
    <property type="match status" value="3"/>
</dbReference>
<dbReference type="Pfam" id="PF00400">
    <property type="entry name" value="WD40"/>
    <property type="match status" value="4"/>
</dbReference>
<feature type="repeat" description="WD" evidence="6">
    <location>
        <begin position="206"/>
        <end position="249"/>
    </location>
</feature>
<evidence type="ECO:0000256" key="7">
    <source>
        <dbReference type="SAM" id="MobiDB-lite"/>
    </source>
</evidence>
<organism evidence="8 9">
    <name type="scientific">Ditylenchus destructor</name>
    <dbReference type="NCBI Taxonomy" id="166010"/>
    <lineage>
        <taxon>Eukaryota</taxon>
        <taxon>Metazoa</taxon>
        <taxon>Ecdysozoa</taxon>
        <taxon>Nematoda</taxon>
        <taxon>Chromadorea</taxon>
        <taxon>Rhabditida</taxon>
        <taxon>Tylenchina</taxon>
        <taxon>Tylenchomorpha</taxon>
        <taxon>Sphaerularioidea</taxon>
        <taxon>Anguinidae</taxon>
        <taxon>Anguininae</taxon>
        <taxon>Ditylenchus</taxon>
    </lineage>
</organism>
<dbReference type="InterPro" id="IPR015943">
    <property type="entry name" value="WD40/YVTN_repeat-like_dom_sf"/>
</dbReference>
<dbReference type="PANTHER" id="PTHR19855">
    <property type="entry name" value="WD40 REPEAT PROTEIN 12, 37"/>
    <property type="match status" value="1"/>
</dbReference>
<protein>
    <recommendedName>
        <fullName evidence="5">WD repeat-containing protein 37</fullName>
    </recommendedName>
</protein>
<evidence type="ECO:0000256" key="1">
    <source>
        <dbReference type="ARBA" id="ARBA00004123"/>
    </source>
</evidence>
<proteinExistence type="predicted"/>
<dbReference type="SMART" id="SM00320">
    <property type="entry name" value="WD40"/>
    <property type="match status" value="5"/>
</dbReference>
<accession>A0AAD4N696</accession>
<dbReference type="PANTHER" id="PTHR19855:SF12">
    <property type="entry name" value="WD REPEAT-CONTAINING PROTEIN 37"/>
    <property type="match status" value="1"/>
</dbReference>
<evidence type="ECO:0000313" key="9">
    <source>
        <dbReference type="Proteomes" id="UP001201812"/>
    </source>
</evidence>
<feature type="region of interest" description="Disordered" evidence="7">
    <location>
        <begin position="1"/>
        <end position="57"/>
    </location>
</feature>
<dbReference type="Gene3D" id="2.130.10.10">
    <property type="entry name" value="YVTN repeat-like/Quinoprotein amine dehydrogenase"/>
    <property type="match status" value="3"/>
</dbReference>
<dbReference type="GO" id="GO:0005737">
    <property type="term" value="C:cytoplasm"/>
    <property type="evidence" value="ECO:0007669"/>
    <property type="project" value="UniProtKB-SubCell"/>
</dbReference>
<dbReference type="EMBL" id="JAKKPZ010000009">
    <property type="protein sequence ID" value="KAI1717102.1"/>
    <property type="molecule type" value="Genomic_DNA"/>
</dbReference>
<dbReference type="GO" id="GO:0005634">
    <property type="term" value="C:nucleus"/>
    <property type="evidence" value="ECO:0007669"/>
    <property type="project" value="UniProtKB-SubCell"/>
</dbReference>
<dbReference type="AlphaFoldDB" id="A0AAD4N696"/>
<evidence type="ECO:0000256" key="4">
    <source>
        <dbReference type="ARBA" id="ARBA00023242"/>
    </source>
</evidence>